<organism evidence="1 2">
    <name type="scientific">Pseudovirgaria hyperparasitica</name>
    <dbReference type="NCBI Taxonomy" id="470096"/>
    <lineage>
        <taxon>Eukaryota</taxon>
        <taxon>Fungi</taxon>
        <taxon>Dikarya</taxon>
        <taxon>Ascomycota</taxon>
        <taxon>Pezizomycotina</taxon>
        <taxon>Dothideomycetes</taxon>
        <taxon>Dothideomycetes incertae sedis</taxon>
        <taxon>Acrospermales</taxon>
        <taxon>Acrospermaceae</taxon>
        <taxon>Pseudovirgaria</taxon>
    </lineage>
</organism>
<evidence type="ECO:0008006" key="3">
    <source>
        <dbReference type="Google" id="ProtNLM"/>
    </source>
</evidence>
<evidence type="ECO:0000313" key="1">
    <source>
        <dbReference type="EMBL" id="KAF2757398.1"/>
    </source>
</evidence>
<accession>A0A6A6W378</accession>
<dbReference type="SUPFAM" id="SSF81383">
    <property type="entry name" value="F-box domain"/>
    <property type="match status" value="1"/>
</dbReference>
<keyword evidence="2" id="KW-1185">Reference proteome</keyword>
<gene>
    <name evidence="1" type="ORF">EJ05DRAFT_388576</name>
</gene>
<dbReference type="OrthoDB" id="5279008at2759"/>
<dbReference type="EMBL" id="ML996573">
    <property type="protein sequence ID" value="KAF2757398.1"/>
    <property type="molecule type" value="Genomic_DNA"/>
</dbReference>
<dbReference type="RefSeq" id="XP_033599849.1">
    <property type="nucleotide sequence ID" value="XM_033741304.1"/>
</dbReference>
<dbReference type="InterPro" id="IPR036047">
    <property type="entry name" value="F-box-like_dom_sf"/>
</dbReference>
<sequence length="407" mass="46156">MSRSGFGRLPIELSAYIAELLDTTDLSSFRFTCRQADVQTFDVFARRCLTQWRTTLMGSDFETLELTSRHRNLAKYVKTLILEDDANRSEETDVWPRDEAGMVLCNTIGVPALKCMLQDGRLRPSEIHIKDCRLIHTVPGPYYCAAMTREVLENLDITVVSLTFEHAFHQTVVATIGLAQEHHIGSELEMLHSARLLLADGLDPYWPTRVLHRAPTLKQLGIRCGGNQQPRALISDYLIEKEPLPRLSELSIMDGRISLACFRPLIAPSIETLTRLELLGVELNVETSWSTLLEQTAGELNNLKGFWLSGLGILPYRVGERLRRTQRRIIFTFPKERISGHHCHKAFHKYSYRCSDPALLQSGLELAGPMFWPRGEVDEVKYSGPNARAFLTLVAKIAVEYMQSDET</sequence>
<dbReference type="Proteomes" id="UP000799437">
    <property type="component" value="Unassembled WGS sequence"/>
</dbReference>
<protein>
    <recommendedName>
        <fullName evidence="3">F-box domain-containing protein</fullName>
    </recommendedName>
</protein>
<name>A0A6A6W378_9PEZI</name>
<dbReference type="AlphaFoldDB" id="A0A6A6W378"/>
<dbReference type="GeneID" id="54482358"/>
<proteinExistence type="predicted"/>
<evidence type="ECO:0000313" key="2">
    <source>
        <dbReference type="Proteomes" id="UP000799437"/>
    </source>
</evidence>
<reference evidence="1" key="1">
    <citation type="journal article" date="2020" name="Stud. Mycol.">
        <title>101 Dothideomycetes genomes: a test case for predicting lifestyles and emergence of pathogens.</title>
        <authorList>
            <person name="Haridas S."/>
            <person name="Albert R."/>
            <person name="Binder M."/>
            <person name="Bloem J."/>
            <person name="Labutti K."/>
            <person name="Salamov A."/>
            <person name="Andreopoulos B."/>
            <person name="Baker S."/>
            <person name="Barry K."/>
            <person name="Bills G."/>
            <person name="Bluhm B."/>
            <person name="Cannon C."/>
            <person name="Castanera R."/>
            <person name="Culley D."/>
            <person name="Daum C."/>
            <person name="Ezra D."/>
            <person name="Gonzalez J."/>
            <person name="Henrissat B."/>
            <person name="Kuo A."/>
            <person name="Liang C."/>
            <person name="Lipzen A."/>
            <person name="Lutzoni F."/>
            <person name="Magnuson J."/>
            <person name="Mondo S."/>
            <person name="Nolan M."/>
            <person name="Ohm R."/>
            <person name="Pangilinan J."/>
            <person name="Park H.-J."/>
            <person name="Ramirez L."/>
            <person name="Alfaro M."/>
            <person name="Sun H."/>
            <person name="Tritt A."/>
            <person name="Yoshinaga Y."/>
            <person name="Zwiers L.-H."/>
            <person name="Turgeon B."/>
            <person name="Goodwin S."/>
            <person name="Spatafora J."/>
            <person name="Crous P."/>
            <person name="Grigoriev I."/>
        </authorList>
    </citation>
    <scope>NUCLEOTIDE SEQUENCE</scope>
    <source>
        <strain evidence="1">CBS 121739</strain>
    </source>
</reference>